<dbReference type="InterPro" id="IPR007728">
    <property type="entry name" value="Pre-SET_dom"/>
</dbReference>
<dbReference type="Pfam" id="PF00856">
    <property type="entry name" value="SET"/>
    <property type="match status" value="1"/>
</dbReference>
<dbReference type="PANTHER" id="PTHR46223">
    <property type="entry name" value="HISTONE-LYSINE N-METHYLTRANSFERASE SUV39H"/>
    <property type="match status" value="1"/>
</dbReference>
<dbReference type="SUPFAM" id="SSF82199">
    <property type="entry name" value="SET domain"/>
    <property type="match status" value="1"/>
</dbReference>
<sequence>MPAMVVVGKSRQSDRQVLADKVHSILCNRVRRGEEEYLVRWKTDTTTKKPPFSWHSLSELSRVRCLEFVQDYLEVRATWSKNDLSLSLLSKKRKSPDSEIEYERRPSPLDRRLLQSSRTPSTERSPSVGSNTLSTNNSSSLPTQTEVYNGILDIEDGLIFARSASGPDVPELSIMNVPTPEMIHAARRSKTDRAEAAIRFAYTRFRLAKVPGKPIKLINTVDSSTPSLRFRYIPDYVLGQGVFKVDPAAQVGCKQCSPHMGRDIGCEYTKKCDCLEYAVVDESRLTDEQRELYETAKATGSSTIGLPKKFPYFAEGTKIRRAGCLVPFYRDSRHPIYECNNNCNCGPYCRNKNVQFGRMVELEIFKTASDRGWGLRCPEKLYEGQFIDTYRGEIITDAEATRREEAATSKAKASYLYSLDKFAESEGMAPEEVYVVDGEFMGGPTRFMNHSCDPNCRQYTVSYNKHDCKVYDIAFFACKDIEAGEELTFDYMDNEDEGGSDEEVGEDAIPCLCGAPNCRKWLWT</sequence>
<dbReference type="InterPro" id="IPR000953">
    <property type="entry name" value="Chromo/chromo_shadow_dom"/>
</dbReference>
<protein>
    <submittedName>
        <fullName evidence="13">SET domain-containing protein</fullName>
    </submittedName>
</protein>
<dbReference type="Gene3D" id="2.170.270.10">
    <property type="entry name" value="SET domain"/>
    <property type="match status" value="1"/>
</dbReference>
<feature type="domain" description="Post-SET" evidence="12">
    <location>
        <begin position="507"/>
        <end position="523"/>
    </location>
</feature>
<dbReference type="GO" id="GO:0005694">
    <property type="term" value="C:chromosome"/>
    <property type="evidence" value="ECO:0007669"/>
    <property type="project" value="UniProtKB-SubCell"/>
</dbReference>
<dbReference type="GO" id="GO:0008270">
    <property type="term" value="F:zinc ion binding"/>
    <property type="evidence" value="ECO:0007669"/>
    <property type="project" value="InterPro"/>
</dbReference>
<keyword evidence="14" id="KW-1185">Reference proteome</keyword>
<evidence type="ECO:0000259" key="10">
    <source>
        <dbReference type="PROSITE" id="PS50013"/>
    </source>
</evidence>
<accession>A0A9P4KE85</accession>
<dbReference type="OrthoDB" id="308383at2759"/>
<feature type="compositionally biased region" description="Basic and acidic residues" evidence="9">
    <location>
        <begin position="95"/>
        <end position="113"/>
    </location>
</feature>
<dbReference type="InterPro" id="IPR003616">
    <property type="entry name" value="Post-SET_dom"/>
</dbReference>
<keyword evidence="4" id="KW-0489">Methyltransferase</keyword>
<evidence type="ECO:0000256" key="7">
    <source>
        <dbReference type="ARBA" id="ARBA00022723"/>
    </source>
</evidence>
<comment type="subunit">
    <text evidence="2">Component of the NuA4 histone acetyltransferase complex.</text>
</comment>
<evidence type="ECO:0000256" key="1">
    <source>
        <dbReference type="ARBA" id="ARBA00004286"/>
    </source>
</evidence>
<evidence type="ECO:0000256" key="6">
    <source>
        <dbReference type="ARBA" id="ARBA00022691"/>
    </source>
</evidence>
<name>A0A9P4KE85_9PLEO</name>
<dbReference type="GO" id="GO:0032259">
    <property type="term" value="P:methylation"/>
    <property type="evidence" value="ECO:0007669"/>
    <property type="project" value="UniProtKB-KW"/>
</dbReference>
<feature type="domain" description="Chromo" evidence="10">
    <location>
        <begin position="20"/>
        <end position="84"/>
    </location>
</feature>
<reference evidence="14" key="1">
    <citation type="journal article" date="2020" name="Stud. Mycol.">
        <title>101 Dothideomycetes genomes: A test case for predicting lifestyles and emergence of pathogens.</title>
        <authorList>
            <person name="Haridas S."/>
            <person name="Albert R."/>
            <person name="Binder M."/>
            <person name="Bloem J."/>
            <person name="LaButti K."/>
            <person name="Salamov A."/>
            <person name="Andreopoulos B."/>
            <person name="Baker S."/>
            <person name="Barry K."/>
            <person name="Bills G."/>
            <person name="Bluhm B."/>
            <person name="Cannon C."/>
            <person name="Castanera R."/>
            <person name="Culley D."/>
            <person name="Daum C."/>
            <person name="Ezra D."/>
            <person name="Gonzalez J."/>
            <person name="Henrissat B."/>
            <person name="Kuo A."/>
            <person name="Liang C."/>
            <person name="Lipzen A."/>
            <person name="Lutzoni F."/>
            <person name="Magnuson J."/>
            <person name="Mondo S."/>
            <person name="Nolan M."/>
            <person name="Ohm R."/>
            <person name="Pangilinan J."/>
            <person name="Park H.-J."/>
            <person name="Ramirez L."/>
            <person name="Alfaro M."/>
            <person name="Sun H."/>
            <person name="Tritt A."/>
            <person name="Yoshinaga Y."/>
            <person name="Zwiers L.-H."/>
            <person name="Turgeon B."/>
            <person name="Goodwin S."/>
            <person name="Spatafora J."/>
            <person name="Crous P."/>
            <person name="Grigoriev I."/>
        </authorList>
    </citation>
    <scope>NUCLEOTIDE SEQUENCE [LARGE SCALE GENOMIC DNA]</scope>
    <source>
        <strain evidence="14">CBS 304.66</strain>
    </source>
</reference>
<dbReference type="PROSITE" id="PS50280">
    <property type="entry name" value="SET"/>
    <property type="match status" value="1"/>
</dbReference>
<evidence type="ECO:0000313" key="14">
    <source>
        <dbReference type="Proteomes" id="UP000800093"/>
    </source>
</evidence>
<dbReference type="CDD" id="cd00024">
    <property type="entry name" value="CD_CSD"/>
    <property type="match status" value="1"/>
</dbReference>
<feature type="region of interest" description="Disordered" evidence="9">
    <location>
        <begin position="95"/>
        <end position="141"/>
    </location>
</feature>
<dbReference type="GO" id="GO:0042054">
    <property type="term" value="F:histone methyltransferase activity"/>
    <property type="evidence" value="ECO:0007669"/>
    <property type="project" value="InterPro"/>
</dbReference>
<comment type="caution">
    <text evidence="13">The sequence shown here is derived from an EMBL/GenBank/DDBJ whole genome shotgun (WGS) entry which is preliminary data.</text>
</comment>
<dbReference type="AlphaFoldDB" id="A0A9P4KE85"/>
<evidence type="ECO:0000313" key="13">
    <source>
        <dbReference type="EMBL" id="KAF2267068.1"/>
    </source>
</evidence>
<dbReference type="SMART" id="SM00508">
    <property type="entry name" value="PostSET"/>
    <property type="match status" value="1"/>
</dbReference>
<dbReference type="InterPro" id="IPR016197">
    <property type="entry name" value="Chromo-like_dom_sf"/>
</dbReference>
<dbReference type="PROSITE" id="PS50868">
    <property type="entry name" value="POST_SET"/>
    <property type="match status" value="1"/>
</dbReference>
<organism evidence="13 14">
    <name type="scientific">Lojkania enalia</name>
    <dbReference type="NCBI Taxonomy" id="147567"/>
    <lineage>
        <taxon>Eukaryota</taxon>
        <taxon>Fungi</taxon>
        <taxon>Dikarya</taxon>
        <taxon>Ascomycota</taxon>
        <taxon>Pezizomycotina</taxon>
        <taxon>Dothideomycetes</taxon>
        <taxon>Pleosporomycetidae</taxon>
        <taxon>Pleosporales</taxon>
        <taxon>Pleosporales incertae sedis</taxon>
        <taxon>Lojkania</taxon>
    </lineage>
</organism>
<dbReference type="Proteomes" id="UP000800093">
    <property type="component" value="Unassembled WGS sequence"/>
</dbReference>
<evidence type="ECO:0000256" key="5">
    <source>
        <dbReference type="ARBA" id="ARBA00022679"/>
    </source>
</evidence>
<keyword evidence="7" id="KW-0479">Metal-binding</keyword>
<dbReference type="Pfam" id="PF05033">
    <property type="entry name" value="Pre-SET"/>
    <property type="match status" value="1"/>
</dbReference>
<evidence type="ECO:0000256" key="2">
    <source>
        <dbReference type="ARBA" id="ARBA00011353"/>
    </source>
</evidence>
<proteinExistence type="predicted"/>
<dbReference type="InterPro" id="IPR001214">
    <property type="entry name" value="SET_dom"/>
</dbReference>
<dbReference type="SMART" id="SM00468">
    <property type="entry name" value="PreSET"/>
    <property type="match status" value="1"/>
</dbReference>
<comment type="subcellular location">
    <subcellularLocation>
        <location evidence="1">Chromosome</location>
    </subcellularLocation>
</comment>
<dbReference type="GO" id="GO:0005634">
    <property type="term" value="C:nucleus"/>
    <property type="evidence" value="ECO:0007669"/>
    <property type="project" value="InterPro"/>
</dbReference>
<keyword evidence="6" id="KW-0949">S-adenosyl-L-methionine</keyword>
<dbReference type="PANTHER" id="PTHR46223:SF3">
    <property type="entry name" value="HISTONE-LYSINE N-METHYLTRANSFERASE SET-23"/>
    <property type="match status" value="1"/>
</dbReference>
<evidence type="ECO:0000256" key="8">
    <source>
        <dbReference type="ARBA" id="ARBA00022833"/>
    </source>
</evidence>
<keyword evidence="5" id="KW-0808">Transferase</keyword>
<dbReference type="PROSITE" id="PS50013">
    <property type="entry name" value="CHROMO_2"/>
    <property type="match status" value="1"/>
</dbReference>
<dbReference type="EMBL" id="ML986594">
    <property type="protein sequence ID" value="KAF2267068.1"/>
    <property type="molecule type" value="Genomic_DNA"/>
</dbReference>
<evidence type="ECO:0000256" key="3">
    <source>
        <dbReference type="ARBA" id="ARBA00022454"/>
    </source>
</evidence>
<dbReference type="SMART" id="SM00317">
    <property type="entry name" value="SET"/>
    <property type="match status" value="1"/>
</dbReference>
<keyword evidence="3" id="KW-0158">Chromosome</keyword>
<gene>
    <name evidence="13" type="ORF">CC78DRAFT_512733</name>
</gene>
<dbReference type="SUPFAM" id="SSF54160">
    <property type="entry name" value="Chromo domain-like"/>
    <property type="match status" value="1"/>
</dbReference>
<keyword evidence="8" id="KW-0862">Zinc</keyword>
<evidence type="ECO:0000259" key="12">
    <source>
        <dbReference type="PROSITE" id="PS50868"/>
    </source>
</evidence>
<evidence type="ECO:0000259" key="11">
    <source>
        <dbReference type="PROSITE" id="PS50280"/>
    </source>
</evidence>
<feature type="compositionally biased region" description="Low complexity" evidence="9">
    <location>
        <begin position="116"/>
        <end position="141"/>
    </location>
</feature>
<evidence type="ECO:0000256" key="9">
    <source>
        <dbReference type="SAM" id="MobiDB-lite"/>
    </source>
</evidence>
<dbReference type="InterPro" id="IPR050973">
    <property type="entry name" value="H3K9_Histone-Lys_N-MTase"/>
</dbReference>
<feature type="domain" description="SET" evidence="11">
    <location>
        <begin position="360"/>
        <end position="492"/>
    </location>
</feature>
<dbReference type="InterPro" id="IPR046341">
    <property type="entry name" value="SET_dom_sf"/>
</dbReference>
<evidence type="ECO:0000256" key="4">
    <source>
        <dbReference type="ARBA" id="ARBA00022603"/>
    </source>
</evidence>